<evidence type="ECO:0000259" key="15">
    <source>
        <dbReference type="PROSITE" id="PS50979"/>
    </source>
</evidence>
<evidence type="ECO:0000313" key="16">
    <source>
        <dbReference type="EMBL" id="GGJ91110.1"/>
    </source>
</evidence>
<evidence type="ECO:0000256" key="6">
    <source>
        <dbReference type="ARBA" id="ARBA00023267"/>
    </source>
</evidence>
<dbReference type="InterPro" id="IPR050856">
    <property type="entry name" value="Biotin_carboxylase_complex"/>
</dbReference>
<evidence type="ECO:0000256" key="7">
    <source>
        <dbReference type="ARBA" id="ARBA00046317"/>
    </source>
</evidence>
<dbReference type="InterPro" id="IPR000089">
    <property type="entry name" value="Biotin_lipoyl"/>
</dbReference>
<comment type="cofactor">
    <cofactor evidence="1">
        <name>biotin</name>
        <dbReference type="ChEBI" id="CHEBI:57586"/>
    </cofactor>
</comment>
<dbReference type="EMBL" id="BMMD01000023">
    <property type="protein sequence ID" value="GGJ91110.1"/>
    <property type="molecule type" value="Genomic_DNA"/>
</dbReference>
<dbReference type="SUPFAM" id="SSF51230">
    <property type="entry name" value="Single hybrid motif"/>
    <property type="match status" value="1"/>
</dbReference>
<comment type="function">
    <text evidence="9">Component of a biotin-dependent acyl-CoA carboxylase complex. This subunit catalyzes the ATP-dependent carboxylation of the biotin carried by the biotin carboxyl carrier (BCC) domain, resulting in the formation of carboxyl biotin. When associated with the beta1 subunit AccD1, is involved in branched amino-acid catabolism with methylcrotonyl coenzyme A as the substrate.</text>
</comment>
<comment type="subunit">
    <text evidence="10">The biotin-dependent acyl-CoA carboxylase complex is composed of AccA1, which contains the biotin carboxylase (BC) and biotin carboxyl carrier protein (BCCP) domains, and AccD1, which contains the carboxyl transferase (CT) domain. The AccA1/AccD1 complex forms a dodecamer.</text>
</comment>
<dbReference type="InterPro" id="IPR001882">
    <property type="entry name" value="Biotin_BS"/>
</dbReference>
<dbReference type="InterPro" id="IPR048429">
    <property type="entry name" value="MCC_alpha_BT"/>
</dbReference>
<dbReference type="Gene3D" id="3.30.470.20">
    <property type="entry name" value="ATP-grasp fold, B domain"/>
    <property type="match status" value="1"/>
</dbReference>
<dbReference type="GO" id="GO:0005524">
    <property type="term" value="F:ATP binding"/>
    <property type="evidence" value="ECO:0007669"/>
    <property type="project" value="UniProtKB-UniRule"/>
</dbReference>
<dbReference type="PROSITE" id="PS50979">
    <property type="entry name" value="BC"/>
    <property type="match status" value="1"/>
</dbReference>
<evidence type="ECO:0000256" key="1">
    <source>
        <dbReference type="ARBA" id="ARBA00001953"/>
    </source>
</evidence>
<reference evidence="16" key="2">
    <citation type="submission" date="2020-09" db="EMBL/GenBank/DDBJ databases">
        <authorList>
            <person name="Sun Q."/>
            <person name="Zhou Y."/>
        </authorList>
    </citation>
    <scope>NUCLEOTIDE SEQUENCE</scope>
    <source>
        <strain evidence="16">CGMCC 1.8984</strain>
    </source>
</reference>
<dbReference type="PANTHER" id="PTHR18866:SF126">
    <property type="entry name" value="BIOTIN CARBOXYLASE"/>
    <property type="match status" value="1"/>
</dbReference>
<dbReference type="Pfam" id="PF02786">
    <property type="entry name" value="CPSase_L_D2"/>
    <property type="match status" value="1"/>
</dbReference>
<keyword evidence="5 12" id="KW-0067">ATP-binding</keyword>
<dbReference type="FunFam" id="3.30.470.20:FF:000028">
    <property type="entry name" value="Methylcrotonoyl-CoA carboxylase subunit alpha, mitochondrial"/>
    <property type="match status" value="1"/>
</dbReference>
<organism evidence="16 17">
    <name type="scientific">Agromyces bauzanensis</name>
    <dbReference type="NCBI Taxonomy" id="1308924"/>
    <lineage>
        <taxon>Bacteria</taxon>
        <taxon>Bacillati</taxon>
        <taxon>Actinomycetota</taxon>
        <taxon>Actinomycetes</taxon>
        <taxon>Micrococcales</taxon>
        <taxon>Microbacteriaceae</taxon>
        <taxon>Agromyces</taxon>
    </lineage>
</organism>
<dbReference type="Pfam" id="PF00364">
    <property type="entry name" value="Biotin_lipoyl"/>
    <property type="match status" value="1"/>
</dbReference>
<dbReference type="Pfam" id="PF02785">
    <property type="entry name" value="Biotin_carb_C"/>
    <property type="match status" value="1"/>
</dbReference>
<dbReference type="SUPFAM" id="SSF52440">
    <property type="entry name" value="PreATP-grasp domain"/>
    <property type="match status" value="1"/>
</dbReference>
<accession>A0A917PTH4</accession>
<dbReference type="InterPro" id="IPR005481">
    <property type="entry name" value="BC-like_N"/>
</dbReference>
<keyword evidence="4 12" id="KW-0547">Nucleotide-binding</keyword>
<dbReference type="PROSITE" id="PS50968">
    <property type="entry name" value="BIOTINYL_LIPOYL"/>
    <property type="match status" value="1"/>
</dbReference>
<dbReference type="SMART" id="SM00878">
    <property type="entry name" value="Biotin_carb_C"/>
    <property type="match status" value="1"/>
</dbReference>
<comment type="catalytic activity">
    <reaction evidence="8">
        <text>N(6)-biotinyl-L-lysyl-[protein] + hydrogencarbonate + ATP = N(6)-carboxybiotinyl-L-lysyl-[protein] + ADP + phosphate + H(+)</text>
        <dbReference type="Rhea" id="RHEA:13501"/>
        <dbReference type="Rhea" id="RHEA-COMP:10505"/>
        <dbReference type="Rhea" id="RHEA-COMP:10506"/>
        <dbReference type="ChEBI" id="CHEBI:15378"/>
        <dbReference type="ChEBI" id="CHEBI:17544"/>
        <dbReference type="ChEBI" id="CHEBI:30616"/>
        <dbReference type="ChEBI" id="CHEBI:43474"/>
        <dbReference type="ChEBI" id="CHEBI:83144"/>
        <dbReference type="ChEBI" id="CHEBI:83145"/>
        <dbReference type="ChEBI" id="CHEBI:456216"/>
        <dbReference type="EC" id="6.3.4.14"/>
    </reaction>
    <physiologicalReaction direction="left-to-right" evidence="8">
        <dbReference type="Rhea" id="RHEA:13502"/>
    </physiologicalReaction>
</comment>
<dbReference type="InterPro" id="IPR011764">
    <property type="entry name" value="Biotin_carboxylation_dom"/>
</dbReference>
<dbReference type="Pfam" id="PF00289">
    <property type="entry name" value="Biotin_carb_N"/>
    <property type="match status" value="1"/>
</dbReference>
<dbReference type="RefSeq" id="WP_229662426.1">
    <property type="nucleotide sequence ID" value="NZ_BAABFW010000013.1"/>
</dbReference>
<gene>
    <name evidence="16" type="ORF">GCM10011372_31920</name>
</gene>
<dbReference type="FunFam" id="3.40.50.20:FF:000010">
    <property type="entry name" value="Propionyl-CoA carboxylase subunit alpha"/>
    <property type="match status" value="1"/>
</dbReference>
<comment type="pathway">
    <text evidence="7">Amino-acid degradation; L-leucine degradation.</text>
</comment>
<feature type="domain" description="ATP-grasp" evidence="14">
    <location>
        <begin position="123"/>
        <end position="320"/>
    </location>
</feature>
<evidence type="ECO:0000256" key="9">
    <source>
        <dbReference type="ARBA" id="ARBA00053351"/>
    </source>
</evidence>
<dbReference type="SUPFAM" id="SSF56059">
    <property type="entry name" value="Glutathione synthetase ATP-binding domain-like"/>
    <property type="match status" value="1"/>
</dbReference>
<dbReference type="PROSITE" id="PS00188">
    <property type="entry name" value="BIOTIN"/>
    <property type="match status" value="1"/>
</dbReference>
<dbReference type="FunFam" id="2.40.50.100:FF:000003">
    <property type="entry name" value="Acetyl-CoA carboxylase biotin carboxyl carrier protein"/>
    <property type="match status" value="1"/>
</dbReference>
<feature type="domain" description="Biotin carboxylation" evidence="15">
    <location>
        <begin position="4"/>
        <end position="449"/>
    </location>
</feature>
<dbReference type="InterPro" id="IPR011054">
    <property type="entry name" value="Rudment_hybrid_motif"/>
</dbReference>
<protein>
    <recommendedName>
        <fullName evidence="11">Biotin-dependent 3-methylcrotonyl-coenzyme A carboxylase alpha1 subunit</fullName>
        <ecNumber evidence="2">6.3.4.14</ecNumber>
    </recommendedName>
</protein>
<evidence type="ECO:0000256" key="11">
    <source>
        <dbReference type="ARBA" id="ARBA00074050"/>
    </source>
</evidence>
<evidence type="ECO:0000313" key="17">
    <source>
        <dbReference type="Proteomes" id="UP000636956"/>
    </source>
</evidence>
<dbReference type="GO" id="GO:0046872">
    <property type="term" value="F:metal ion binding"/>
    <property type="evidence" value="ECO:0007669"/>
    <property type="project" value="InterPro"/>
</dbReference>
<evidence type="ECO:0000259" key="14">
    <source>
        <dbReference type="PROSITE" id="PS50975"/>
    </source>
</evidence>
<dbReference type="InterPro" id="IPR011761">
    <property type="entry name" value="ATP-grasp"/>
</dbReference>
<evidence type="ECO:0000256" key="5">
    <source>
        <dbReference type="ARBA" id="ARBA00022840"/>
    </source>
</evidence>
<evidence type="ECO:0000256" key="2">
    <source>
        <dbReference type="ARBA" id="ARBA00013263"/>
    </source>
</evidence>
<dbReference type="InterPro" id="IPR016185">
    <property type="entry name" value="PreATP-grasp_dom_sf"/>
</dbReference>
<dbReference type="Proteomes" id="UP000636956">
    <property type="component" value="Unassembled WGS sequence"/>
</dbReference>
<keyword evidence="3" id="KW-0436">Ligase</keyword>
<dbReference type="InterPro" id="IPR005479">
    <property type="entry name" value="CPAse_ATP-bd"/>
</dbReference>
<evidence type="ECO:0000259" key="13">
    <source>
        <dbReference type="PROSITE" id="PS50968"/>
    </source>
</evidence>
<evidence type="ECO:0000256" key="8">
    <source>
        <dbReference type="ARBA" id="ARBA00048501"/>
    </source>
</evidence>
<evidence type="ECO:0000256" key="10">
    <source>
        <dbReference type="ARBA" id="ARBA00065901"/>
    </source>
</evidence>
<dbReference type="AlphaFoldDB" id="A0A917PTH4"/>
<dbReference type="GO" id="GO:0004075">
    <property type="term" value="F:biotin carboxylase activity"/>
    <property type="evidence" value="ECO:0007669"/>
    <property type="project" value="UniProtKB-EC"/>
</dbReference>
<dbReference type="Pfam" id="PF21139">
    <property type="entry name" value="BT_MCC_alpha"/>
    <property type="match status" value="1"/>
</dbReference>
<keyword evidence="6" id="KW-0092">Biotin</keyword>
<evidence type="ECO:0000256" key="3">
    <source>
        <dbReference type="ARBA" id="ARBA00022598"/>
    </source>
</evidence>
<dbReference type="PANTHER" id="PTHR18866">
    <property type="entry name" value="CARBOXYLASE:PYRUVATE/ACETYL-COA/PROPIONYL-COA CARBOXYLASE"/>
    <property type="match status" value="1"/>
</dbReference>
<sequence>MNVKMTSVLVANRGEIARRIVRSCRDMGIRTVAVYSDADVDSPHAREADSAVRLPGTSPTDTYLRGDLLVAAARRAGADAVHPGYGFLSENADFARQVEDAGLVFVGPTSATIELMGDKLRSKALMSEVGVPVLRGVDLTALTAEEVADRAAEIGFPLLVKASAGGGGRGMRIVRELSELADAVGSAEREALSAFGDETVFLERYLVNPRHIEVQVFADEHGNVVSLFERECSIQRRHQKIVEESPSTAVDDVLRERLGNAAVTAARAAEYRGAGTVEFVLADDGSFYFLEMNTRLQVEHAVTEAVTGLDLVGLQLRVAQGEVLPPEALNPSMTGHAIEVRVYAEDPINGFLPTSGTVEHFKVPERQGLRVDSAIEAGFAISTHYDPMLAKFISHAPVRDEAAALLAVALRETQLDGVTTNIGLLASLLEDEDFLAGDTTTSFLDDHRELVSNSSFVADGILARRALAAALIAQVQARDSAIVQQTIPSGWRNNPSSRGPHASSQTRVYAIGERETRVDYAVNPPTAKVSIDGSHEIDGLGELRILALTAGTADLESDGLRVLYEFVRSGNRIFVHDRFGSTAFDEVERFPAPDARASRGSLVAPMPGSVQRVLVEVGSTVMLGDPLLILEAMKMEHTVSSPVSGVVAEVLVSDGHQVEAGAVLIQMHEEQIS</sequence>
<dbReference type="Gene3D" id="2.40.50.100">
    <property type="match status" value="1"/>
</dbReference>
<dbReference type="SUPFAM" id="SSF51246">
    <property type="entry name" value="Rudiment single hybrid motif"/>
    <property type="match status" value="1"/>
</dbReference>
<reference evidence="16" key="1">
    <citation type="journal article" date="2014" name="Int. J. Syst. Evol. Microbiol.">
        <title>Complete genome sequence of Corynebacterium casei LMG S-19264T (=DSM 44701T), isolated from a smear-ripened cheese.</title>
        <authorList>
            <consortium name="US DOE Joint Genome Institute (JGI-PGF)"/>
            <person name="Walter F."/>
            <person name="Albersmeier A."/>
            <person name="Kalinowski J."/>
            <person name="Ruckert C."/>
        </authorList>
    </citation>
    <scope>NUCLEOTIDE SEQUENCE</scope>
    <source>
        <strain evidence="16">CGMCC 1.8984</strain>
    </source>
</reference>
<dbReference type="EC" id="6.3.4.14" evidence="2"/>
<comment type="caution">
    <text evidence="16">The sequence shown here is derived from an EMBL/GenBank/DDBJ whole genome shotgun (WGS) entry which is preliminary data.</text>
</comment>
<dbReference type="CDD" id="cd06850">
    <property type="entry name" value="biotinyl_domain"/>
    <property type="match status" value="1"/>
</dbReference>
<proteinExistence type="predicted"/>
<evidence type="ECO:0000256" key="4">
    <source>
        <dbReference type="ARBA" id="ARBA00022741"/>
    </source>
</evidence>
<dbReference type="PROSITE" id="PS00866">
    <property type="entry name" value="CPSASE_1"/>
    <property type="match status" value="1"/>
</dbReference>
<feature type="domain" description="Lipoyl-binding" evidence="13">
    <location>
        <begin position="587"/>
        <end position="668"/>
    </location>
</feature>
<keyword evidence="17" id="KW-1185">Reference proteome</keyword>
<dbReference type="PROSITE" id="PS00867">
    <property type="entry name" value="CPSASE_2"/>
    <property type="match status" value="1"/>
</dbReference>
<dbReference type="PROSITE" id="PS50975">
    <property type="entry name" value="ATP_GRASP"/>
    <property type="match status" value="1"/>
</dbReference>
<evidence type="ECO:0000256" key="12">
    <source>
        <dbReference type="PROSITE-ProRule" id="PRU00409"/>
    </source>
</evidence>
<dbReference type="InterPro" id="IPR005482">
    <property type="entry name" value="Biotin_COase_C"/>
</dbReference>
<name>A0A917PTH4_9MICO</name>
<dbReference type="InterPro" id="IPR011053">
    <property type="entry name" value="Single_hybrid_motif"/>
</dbReference>